<dbReference type="Proteomes" id="UP000320055">
    <property type="component" value="Unassembled WGS sequence"/>
</dbReference>
<dbReference type="EMBL" id="CAACVJ010000335">
    <property type="protein sequence ID" value="VEP16048.1"/>
    <property type="molecule type" value="Genomic_DNA"/>
</dbReference>
<evidence type="ECO:0000313" key="1">
    <source>
        <dbReference type="EMBL" id="VEP16048.1"/>
    </source>
</evidence>
<gene>
    <name evidence="1" type="ORF">H1P_400004</name>
</gene>
<accession>A0A563VX66</accession>
<dbReference type="RefSeq" id="WP_144865805.1">
    <property type="nucleotide sequence ID" value="NZ_LR213800.1"/>
</dbReference>
<sequence length="69" mass="7627">MADKTGAILSFLTHLPDAPEESEITEITEIDVLSGLKKIPEQFMILRIIYCIMKGLSEILAIANAKKPI</sequence>
<reference evidence="1 2" key="1">
    <citation type="submission" date="2019-01" db="EMBL/GenBank/DDBJ databases">
        <authorList>
            <person name="Brito A."/>
        </authorList>
    </citation>
    <scope>NUCLEOTIDE SEQUENCE [LARGE SCALE GENOMIC DNA]</scope>
    <source>
        <strain evidence="1">1</strain>
    </source>
</reference>
<evidence type="ECO:0000313" key="2">
    <source>
        <dbReference type="Proteomes" id="UP000320055"/>
    </source>
</evidence>
<organism evidence="1 2">
    <name type="scientific">Hyella patelloides LEGE 07179</name>
    <dbReference type="NCBI Taxonomy" id="945734"/>
    <lineage>
        <taxon>Bacteria</taxon>
        <taxon>Bacillati</taxon>
        <taxon>Cyanobacteriota</taxon>
        <taxon>Cyanophyceae</taxon>
        <taxon>Pleurocapsales</taxon>
        <taxon>Hyellaceae</taxon>
        <taxon>Hyella</taxon>
    </lineage>
</organism>
<protein>
    <submittedName>
        <fullName evidence="1">Uncharacterized protein</fullName>
    </submittedName>
</protein>
<dbReference type="AlphaFoldDB" id="A0A563VX66"/>
<keyword evidence="2" id="KW-1185">Reference proteome</keyword>
<name>A0A563VX66_9CYAN</name>
<proteinExistence type="predicted"/>